<keyword evidence="6" id="KW-1185">Reference proteome</keyword>
<dbReference type="InterPro" id="IPR018702">
    <property type="entry name" value="DUF2207"/>
</dbReference>
<protein>
    <recommendedName>
        <fullName evidence="7">Membrane protein DUF2207</fullName>
    </recommendedName>
</protein>
<organism evidence="5 6">
    <name type="scientific">Microlunatus endophyticus</name>
    <dbReference type="NCBI Taxonomy" id="1716077"/>
    <lineage>
        <taxon>Bacteria</taxon>
        <taxon>Bacillati</taxon>
        <taxon>Actinomycetota</taxon>
        <taxon>Actinomycetes</taxon>
        <taxon>Propionibacteriales</taxon>
        <taxon>Propionibacteriaceae</taxon>
        <taxon>Microlunatus</taxon>
    </lineage>
</organism>
<accession>A0A917S6Z6</accession>
<dbReference type="Pfam" id="PF20990">
    <property type="entry name" value="DUF2207_C"/>
    <property type="match status" value="1"/>
</dbReference>
<keyword evidence="1" id="KW-0472">Membrane</keyword>
<feature type="domain" description="DUF2207" evidence="3">
    <location>
        <begin position="33"/>
        <end position="170"/>
    </location>
</feature>
<evidence type="ECO:0000313" key="6">
    <source>
        <dbReference type="Proteomes" id="UP000613840"/>
    </source>
</evidence>
<sequence length="558" mass="58601">MLAAAAAAAGVLLLGQVVGGVVPTAHADGAASTVEVTSTLDSKGVLKVQEKITFSGSAPAQVQQSFETSESLIGNRSREFDLSGIGVTADAGTIRSSTSTDGDLTTLRFAPGSAKTATVSYTVAGAVISNGGNPTLHWRFLQGLSLSVRSFTAVVNIPGNFSYVNCTSGPPNTTTPCSSFSAGVGSQSPTFSDGPRGEGEVVAVEIGFPAGAVPITENIKEHWSFARAFSVKPLPLGLAIGLLVLGGIGLLAAHRRIGRDVAPSDEIRKPADFVPVGEGQSEFRVVGDIRPGHIGTVVDERVDPIDVTASLLDLAVRGHVLITELPTGSKYARTDWRLTRTPADQAPDDLRPFERVLLDTVAPAGEGTLVSELGHKVSGSVHLVQSELYDEMVENGWFQRRPDATRNTWTQAALAGLIAAAVITALLVIFTEFGLVGIALILLALGLMFIGQEMPARTAQGSALLAGLGALRSDLLTTPTDRMPPGRELSELSEVLPYAVVLGGAERWLDAIVAADDDDEPDSEDLSWYHGPSDWQLADLPHSLRNFIVTVNGTLFSR</sequence>
<evidence type="ECO:0008006" key="7">
    <source>
        <dbReference type="Google" id="ProtNLM"/>
    </source>
</evidence>
<name>A0A917S6Z6_9ACTN</name>
<feature type="transmembrane region" description="Helical" evidence="1">
    <location>
        <begin position="433"/>
        <end position="450"/>
    </location>
</feature>
<evidence type="ECO:0000256" key="2">
    <source>
        <dbReference type="SAM" id="SignalP"/>
    </source>
</evidence>
<dbReference type="AlphaFoldDB" id="A0A917S6Z6"/>
<keyword evidence="1" id="KW-1133">Transmembrane helix</keyword>
<feature type="transmembrane region" description="Helical" evidence="1">
    <location>
        <begin position="409"/>
        <end position="427"/>
    </location>
</feature>
<keyword evidence="2" id="KW-0732">Signal</keyword>
<dbReference type="InterPro" id="IPR048389">
    <property type="entry name" value="YciQ-like_C"/>
</dbReference>
<feature type="chain" id="PRO_5037667847" description="Membrane protein DUF2207" evidence="2">
    <location>
        <begin position="28"/>
        <end position="558"/>
    </location>
</feature>
<dbReference type="Pfam" id="PF09972">
    <property type="entry name" value="DUF2207"/>
    <property type="match status" value="1"/>
</dbReference>
<keyword evidence="1" id="KW-0812">Transmembrane</keyword>
<evidence type="ECO:0000256" key="1">
    <source>
        <dbReference type="SAM" id="Phobius"/>
    </source>
</evidence>
<evidence type="ECO:0000313" key="5">
    <source>
        <dbReference type="EMBL" id="GGL58120.1"/>
    </source>
</evidence>
<proteinExistence type="predicted"/>
<gene>
    <name evidence="5" type="ORF">GCM10011575_15580</name>
</gene>
<dbReference type="EMBL" id="BMMZ01000003">
    <property type="protein sequence ID" value="GGL58120.1"/>
    <property type="molecule type" value="Genomic_DNA"/>
</dbReference>
<feature type="transmembrane region" description="Helical" evidence="1">
    <location>
        <begin position="234"/>
        <end position="253"/>
    </location>
</feature>
<comment type="caution">
    <text evidence="5">The sequence shown here is derived from an EMBL/GenBank/DDBJ whole genome shotgun (WGS) entry which is preliminary data.</text>
</comment>
<reference evidence="5" key="2">
    <citation type="submission" date="2020-09" db="EMBL/GenBank/DDBJ databases">
        <authorList>
            <person name="Sun Q."/>
            <person name="Zhou Y."/>
        </authorList>
    </citation>
    <scope>NUCLEOTIDE SEQUENCE</scope>
    <source>
        <strain evidence="5">CGMCC 4.7306</strain>
    </source>
</reference>
<evidence type="ECO:0000259" key="4">
    <source>
        <dbReference type="Pfam" id="PF20990"/>
    </source>
</evidence>
<reference evidence="5" key="1">
    <citation type="journal article" date="2014" name="Int. J. Syst. Evol. Microbiol.">
        <title>Complete genome sequence of Corynebacterium casei LMG S-19264T (=DSM 44701T), isolated from a smear-ripened cheese.</title>
        <authorList>
            <consortium name="US DOE Joint Genome Institute (JGI-PGF)"/>
            <person name="Walter F."/>
            <person name="Albersmeier A."/>
            <person name="Kalinowski J."/>
            <person name="Ruckert C."/>
        </authorList>
    </citation>
    <scope>NUCLEOTIDE SEQUENCE</scope>
    <source>
        <strain evidence="5">CGMCC 4.7306</strain>
    </source>
</reference>
<feature type="signal peptide" evidence="2">
    <location>
        <begin position="1"/>
        <end position="27"/>
    </location>
</feature>
<feature type="domain" description="Predicted membrane protein YciQ-like C-terminal" evidence="4">
    <location>
        <begin position="288"/>
        <end position="511"/>
    </location>
</feature>
<evidence type="ECO:0000259" key="3">
    <source>
        <dbReference type="Pfam" id="PF09972"/>
    </source>
</evidence>
<dbReference type="Proteomes" id="UP000613840">
    <property type="component" value="Unassembled WGS sequence"/>
</dbReference>